<dbReference type="Proteomes" id="UP001432011">
    <property type="component" value="Chromosome"/>
</dbReference>
<organism evidence="2 3">
    <name type="scientific">Microbispora hainanensis</name>
    <dbReference type="NCBI Taxonomy" id="568844"/>
    <lineage>
        <taxon>Bacteria</taxon>
        <taxon>Bacillati</taxon>
        <taxon>Actinomycetota</taxon>
        <taxon>Actinomycetes</taxon>
        <taxon>Streptosporangiales</taxon>
        <taxon>Streptosporangiaceae</taxon>
        <taxon>Microbispora</taxon>
    </lineage>
</organism>
<accession>A0ABZ1T238</accession>
<dbReference type="EMBL" id="CP108085">
    <property type="protein sequence ID" value="WUP78852.1"/>
    <property type="molecule type" value="Genomic_DNA"/>
</dbReference>
<keyword evidence="3" id="KW-1185">Reference proteome</keyword>
<evidence type="ECO:0000313" key="2">
    <source>
        <dbReference type="EMBL" id="WUP78852.1"/>
    </source>
</evidence>
<name>A0ABZ1T238_9ACTN</name>
<reference evidence="2" key="1">
    <citation type="submission" date="2022-10" db="EMBL/GenBank/DDBJ databases">
        <title>The complete genomes of actinobacterial strains from the NBC collection.</title>
        <authorList>
            <person name="Joergensen T.S."/>
            <person name="Alvarez Arevalo M."/>
            <person name="Sterndorff E.B."/>
            <person name="Faurdal D."/>
            <person name="Vuksanovic O."/>
            <person name="Mourched A.-S."/>
            <person name="Charusanti P."/>
            <person name="Shaw S."/>
            <person name="Blin K."/>
            <person name="Weber T."/>
        </authorList>
    </citation>
    <scope>NUCLEOTIDE SEQUENCE</scope>
    <source>
        <strain evidence="2">NBC_00254</strain>
    </source>
</reference>
<protein>
    <submittedName>
        <fullName evidence="2">Uncharacterized protein</fullName>
    </submittedName>
</protein>
<dbReference type="RefSeq" id="WP_328710784.1">
    <property type="nucleotide sequence ID" value="NZ_CP108085.1"/>
</dbReference>
<gene>
    <name evidence="2" type="ORF">OG913_18255</name>
</gene>
<evidence type="ECO:0000256" key="1">
    <source>
        <dbReference type="SAM" id="MobiDB-lite"/>
    </source>
</evidence>
<sequence>MFAFLLGLSWLVLTPVCIWLLFGRGHKGVLRATGALTLAALQAITMTVGFAQEPARVPAQTVAVRDPRAEARPTPSPSVVAAATPSPEPGHSPACDPRVPDPQAVRLSFRGRVLHGLTVFWPASPAQCDTATVAVHQAGRRLRIWVQEGAEARQHEGAHNVPVRVEQGMASLSLRLSSVTRNHRRYVAINGHTGDKIPLRSRTS</sequence>
<proteinExistence type="predicted"/>
<evidence type="ECO:0000313" key="3">
    <source>
        <dbReference type="Proteomes" id="UP001432011"/>
    </source>
</evidence>
<feature type="region of interest" description="Disordered" evidence="1">
    <location>
        <begin position="62"/>
        <end position="99"/>
    </location>
</feature>